<dbReference type="OrthoDB" id="294988at2759"/>
<accession>A0A8S1VEP1</accession>
<dbReference type="AlphaFoldDB" id="A0A8S1VEP1"/>
<name>A0A8S1VEP1_PAROT</name>
<evidence type="ECO:0000313" key="2">
    <source>
        <dbReference type="Proteomes" id="UP000683925"/>
    </source>
</evidence>
<protein>
    <submittedName>
        <fullName evidence="1">Uncharacterized protein</fullName>
    </submittedName>
</protein>
<dbReference type="EMBL" id="CAJJDP010000064">
    <property type="protein sequence ID" value="CAD8175564.1"/>
    <property type="molecule type" value="Genomic_DNA"/>
</dbReference>
<keyword evidence="2" id="KW-1185">Reference proteome</keyword>
<comment type="caution">
    <text evidence="1">The sequence shown here is derived from an EMBL/GenBank/DDBJ whole genome shotgun (WGS) entry which is preliminary data.</text>
</comment>
<evidence type="ECO:0000313" key="1">
    <source>
        <dbReference type="EMBL" id="CAD8175564.1"/>
    </source>
</evidence>
<dbReference type="Proteomes" id="UP000683925">
    <property type="component" value="Unassembled WGS sequence"/>
</dbReference>
<reference evidence="1" key="1">
    <citation type="submission" date="2021-01" db="EMBL/GenBank/DDBJ databases">
        <authorList>
            <consortium name="Genoscope - CEA"/>
            <person name="William W."/>
        </authorList>
    </citation>
    <scope>NUCLEOTIDE SEQUENCE</scope>
</reference>
<proteinExistence type="predicted"/>
<organism evidence="1 2">
    <name type="scientific">Paramecium octaurelia</name>
    <dbReference type="NCBI Taxonomy" id="43137"/>
    <lineage>
        <taxon>Eukaryota</taxon>
        <taxon>Sar</taxon>
        <taxon>Alveolata</taxon>
        <taxon>Ciliophora</taxon>
        <taxon>Intramacronucleata</taxon>
        <taxon>Oligohymenophorea</taxon>
        <taxon>Peniculida</taxon>
        <taxon>Parameciidae</taxon>
        <taxon>Paramecium</taxon>
    </lineage>
</organism>
<sequence length="228" mass="27278">MIGSKIFELRLNVMTLTQNPQSLFCFGIGMVLLKFFISNQIWFEIANWDYLNILTNRWNTECWYLVSFNIKIQILQNIKEQAFFQKENLIQLAQLLSILVIYRLKKLLKIMKTRNSQRQSQREDLSVTCQENLSMSEFPLHSSAQTPRKKRGPICKKHKYTTINLKKHKSSKQFICYEDRDLNIPEKYQSMLQKHKTDDDRESDSEQIKHAINYLYKDLLQCIEREKN</sequence>
<gene>
    <name evidence="1" type="ORF">POCTA_138.1.T0650272</name>
</gene>